<accession>A0ABW9XYS3</accession>
<dbReference type="PANTHER" id="PTHR43552">
    <property type="entry name" value="DIAMINOBUTYRATE--2-OXOGLUTARATE AMINOTRANSFERASE"/>
    <property type="match status" value="1"/>
</dbReference>
<keyword evidence="6" id="KW-1185">Reference proteome</keyword>
<dbReference type="EMBL" id="JAAAMV010000032">
    <property type="protein sequence ID" value="NBD27860.1"/>
    <property type="molecule type" value="Genomic_DNA"/>
</dbReference>
<comment type="cofactor">
    <cofactor evidence="1">
        <name>pyridoxal 5'-phosphate</name>
        <dbReference type="ChEBI" id="CHEBI:597326"/>
    </cofactor>
</comment>
<protein>
    <recommendedName>
        <fullName evidence="7">Diaminobutyrate--2-oxoglutarate transaminase</fullName>
    </recommendedName>
</protein>
<keyword evidence="4" id="KW-0808">Transferase</keyword>
<evidence type="ECO:0000313" key="5">
    <source>
        <dbReference type="EMBL" id="NBD27860.1"/>
    </source>
</evidence>
<dbReference type="Proteomes" id="UP000665561">
    <property type="component" value="Unassembled WGS sequence"/>
</dbReference>
<evidence type="ECO:0000256" key="3">
    <source>
        <dbReference type="ARBA" id="ARBA00022576"/>
    </source>
</evidence>
<comment type="similarity">
    <text evidence="2">Belongs to the class-III pyridoxal-phosphate-dependent aminotransferase family.</text>
</comment>
<sequence>MDIFAQHESNVRSYCRKFTDVFLHAKGSVMVTENGKQFIDFFSGAGALNYGHNHPYLKRIFQTEISL</sequence>
<evidence type="ECO:0000256" key="2">
    <source>
        <dbReference type="ARBA" id="ARBA00008954"/>
    </source>
</evidence>
<proteinExistence type="inferred from homology"/>
<dbReference type="InterPro" id="IPR015424">
    <property type="entry name" value="PyrdxlP-dep_Trfase"/>
</dbReference>
<comment type="caution">
    <text evidence="5">The sequence shown here is derived from an EMBL/GenBank/DDBJ whole genome shotgun (WGS) entry which is preliminary data.</text>
</comment>
<dbReference type="Gene3D" id="3.90.1150.10">
    <property type="entry name" value="Aspartate Aminotransferase, domain 1"/>
    <property type="match status" value="1"/>
</dbReference>
<dbReference type="InterPro" id="IPR004637">
    <property type="entry name" value="Dat"/>
</dbReference>
<gene>
    <name evidence="5" type="ORF">GT019_28670</name>
</gene>
<reference evidence="5 6" key="1">
    <citation type="submission" date="2020-01" db="EMBL/GenBank/DDBJ databases">
        <title>Paenibacillus soybeanensis sp. nov. isolated from the nodules of soybean (Glycine max(L.) Merr).</title>
        <authorList>
            <person name="Wang H."/>
        </authorList>
    </citation>
    <scope>NUCLEOTIDE SEQUENCE [LARGE SCALE GENOMIC DNA]</scope>
    <source>
        <strain evidence="5 6">T1</strain>
    </source>
</reference>
<name>A0ABW9XYS3_9BACL</name>
<dbReference type="SUPFAM" id="SSF53383">
    <property type="entry name" value="PLP-dependent transferases"/>
    <property type="match status" value="1"/>
</dbReference>
<evidence type="ECO:0000256" key="4">
    <source>
        <dbReference type="ARBA" id="ARBA00022679"/>
    </source>
</evidence>
<organism evidence="5 6">
    <name type="scientific">Paenibacillus glycinis</name>
    <dbReference type="NCBI Taxonomy" id="2697035"/>
    <lineage>
        <taxon>Bacteria</taxon>
        <taxon>Bacillati</taxon>
        <taxon>Bacillota</taxon>
        <taxon>Bacilli</taxon>
        <taxon>Bacillales</taxon>
        <taxon>Paenibacillaceae</taxon>
        <taxon>Paenibacillus</taxon>
    </lineage>
</organism>
<evidence type="ECO:0000313" key="6">
    <source>
        <dbReference type="Proteomes" id="UP000665561"/>
    </source>
</evidence>
<keyword evidence="3" id="KW-0032">Aminotransferase</keyword>
<evidence type="ECO:0000256" key="1">
    <source>
        <dbReference type="ARBA" id="ARBA00001933"/>
    </source>
</evidence>
<dbReference type="InterPro" id="IPR015422">
    <property type="entry name" value="PyrdxlP-dep_Trfase_small"/>
</dbReference>
<evidence type="ECO:0008006" key="7">
    <source>
        <dbReference type="Google" id="ProtNLM"/>
    </source>
</evidence>
<dbReference type="PANTHER" id="PTHR43552:SF2">
    <property type="entry name" value="DIAMINOBUTYRATE--2-OXOGLUTARATE TRANSAMINASE"/>
    <property type="match status" value="1"/>
</dbReference>